<dbReference type="Pfam" id="PF05089">
    <property type="entry name" value="NAGLU"/>
    <property type="match status" value="2"/>
</dbReference>
<comment type="caution">
    <text evidence="7">The sequence shown here is derived from an EMBL/GenBank/DDBJ whole genome shotgun (WGS) entry which is preliminary data.</text>
</comment>
<feature type="transmembrane region" description="Helical" evidence="3">
    <location>
        <begin position="44"/>
        <end position="63"/>
    </location>
</feature>
<dbReference type="Pfam" id="PF12971">
    <property type="entry name" value="NAGLU_N"/>
    <property type="match status" value="1"/>
</dbReference>
<dbReference type="Gene3D" id="3.20.20.80">
    <property type="entry name" value="Glycosidases"/>
    <property type="match status" value="2"/>
</dbReference>
<dbReference type="Proteomes" id="UP000797356">
    <property type="component" value="Chromosome 16"/>
</dbReference>
<evidence type="ECO:0000259" key="4">
    <source>
        <dbReference type="Pfam" id="PF05089"/>
    </source>
</evidence>
<reference evidence="7" key="2">
    <citation type="submission" date="2019-07" db="EMBL/GenBank/DDBJ databases">
        <authorList>
            <person name="Yang Y."/>
            <person name="Bocs S."/>
            <person name="Baudouin L."/>
        </authorList>
    </citation>
    <scope>NUCLEOTIDE SEQUENCE</scope>
    <source>
        <tissue evidence="7">Spear leaf of Hainan Tall coconut</tissue>
    </source>
</reference>
<protein>
    <submittedName>
        <fullName evidence="7">Putative Alpha-N-acetylglucosaminidase</fullName>
    </submittedName>
</protein>
<keyword evidence="1" id="KW-0378">Hydrolase</keyword>
<keyword evidence="3" id="KW-1133">Transmembrane helix</keyword>
<sequence length="1377" mass="155962">MLVQERSVPKPSKPSSDNRNGEHRRLALHPAKNLDFSSWFSDNLYKILAVFLLVATVAALFFLRSAGDTAALLCFEKTQSAAATASSRIAYPQISWNSVRPLGHSAAASPYASFRSDRWIVVSVSASPSDSLRALARVKGWQLLAIGNSHTPPDWSLKGAIFLSLEQQALLGFRTVDFLPYDSHVRKSVGYLFAIQHGAKLIFDADDRAEVVGADLGKHFDLDLAGEAHATKHPVLLQYSHADPNRMVVNPYVHFGQRSVWPRGLPLENVGEVGHEDFYTELFSGRQFIQQGLSNGLPDVDSVFYFTRKSSTLEAFDIRFDDDAPKVALPQGMMVPLNSFNTIFHTQAFWGLMLPVSVSSMASDVLRGYWAQRILWEIGGYVAVYPPTIHRVDKAQSYPFAEEKDLHVNVGRLIKFLIQWRSQKHTLFERILHLSYAMAEEGFWTEQDVKFTAAWLQDLLAVGYQQPRYLPKVFDQYKGAEGFLFIQDNMILNYWNLVQADKTKLWITDKVPHSWVSIPLDSNGEQWFKDQGAMVKKVVSNFPVHFQVSYKESMSEDKLIICGSEIFYVPQRFVGDFVDLVGLVGDLDIHHKIAVPMFFLAMDSPQNFDSGALAAIVYKPNLSANESFSSYYTAKVPAVYPLEVHNEPEFIKLIRIMAAGDPLLMDLDWMDELVPAEWAIPSPCTEKKCYVIRIQGTTAVEISSGLHWYLKYWCGAHISWDKTGGNQVASVPPPGSLPRVEGQGVKVERPVPWNYYQNVVTSSYSFVWWDWKRWVKEIDWMALQGVNLPLAFTGQEAIWQKVFQGFNVSSKDLNDFFGGPAFLAWARMGNLHGWGGPLTQNWLDQQLRLQKHILSRMIELGMTPVSTSGVQNCFKHISLEQGSWNGYWDPCWPASEHWGHICNDMQIYLAGPTLALGRMLLLGLVSKISSTCIRNTVNGNPRWCCTYLLDPSDTLFVEVGEAFIKQQVGEYGDITDIYNCDTFNENSPPTNDPTYISSLGAAIYKAMSKGDKDAIWLMQGWLFSSDAAFWKPPQMRALLHSVPIGKMIVLDLFADVKPIWKTSSQFYGVPYVWCMLHNFGGNIEMYGILDAISSGPIDARDSQNSTMVGVGLCMEGIEQNPVVYELMSEMAFRSQKIQPEDHNKDYMVEFPDSSPFLTDSQLSKEGWIQKFPTLEENHRFSFRETNANVPQPHLWYSNEEAIKALKLFLVAGNDLVGSLTFSNNASRVTLYSQKFLELIEDIDTLLASDDNFLLGTWLEGAKNLSVNKNERRQYEWNARTQVTMWYDNTKTNQSKLHDYANKFWSGLLKSYYLPRASTYFGYLSRSLEENDNFPLEEWRKDWISYSNNWQAGTEAYSVKAVGDALAISKSLAAKYLS</sequence>
<feature type="domain" description="Alpha-N-acetylglucosaminidase C-terminal" evidence="6">
    <location>
        <begin position="1223"/>
        <end position="1374"/>
    </location>
</feature>
<dbReference type="OrthoDB" id="64736at2759"/>
<evidence type="ECO:0000256" key="2">
    <source>
        <dbReference type="SAM" id="MobiDB-lite"/>
    </source>
</evidence>
<dbReference type="PANTHER" id="PTHR12872:SF1">
    <property type="entry name" value="ALPHA-N-ACETYLGLUCOSAMINIDASE"/>
    <property type="match status" value="1"/>
</dbReference>
<evidence type="ECO:0000256" key="1">
    <source>
        <dbReference type="ARBA" id="ARBA00022801"/>
    </source>
</evidence>
<proteinExistence type="predicted"/>
<dbReference type="EMBL" id="CM017887">
    <property type="protein sequence ID" value="KAG1371076.1"/>
    <property type="molecule type" value="Genomic_DNA"/>
</dbReference>
<feature type="region of interest" description="Disordered" evidence="2">
    <location>
        <begin position="1"/>
        <end position="22"/>
    </location>
</feature>
<dbReference type="InterPro" id="IPR007781">
    <property type="entry name" value="NAGLU"/>
</dbReference>
<dbReference type="InterPro" id="IPR029018">
    <property type="entry name" value="Hex-like_dom2"/>
</dbReference>
<dbReference type="InterPro" id="IPR024240">
    <property type="entry name" value="NAGLU_N"/>
</dbReference>
<evidence type="ECO:0000259" key="6">
    <source>
        <dbReference type="Pfam" id="PF12972"/>
    </source>
</evidence>
<dbReference type="GO" id="GO:0016787">
    <property type="term" value="F:hydrolase activity"/>
    <property type="evidence" value="ECO:0007669"/>
    <property type="project" value="UniProtKB-KW"/>
</dbReference>
<accession>A0A8K0NDU2</accession>
<dbReference type="Pfam" id="PF03385">
    <property type="entry name" value="STELLO"/>
    <property type="match status" value="1"/>
</dbReference>
<name>A0A8K0NDU2_COCNU</name>
<feature type="domain" description="Alpha-N-acetylglucosaminidase tim-barrel" evidence="4">
    <location>
        <begin position="937"/>
        <end position="1133"/>
    </location>
</feature>
<keyword evidence="3" id="KW-0812">Transmembrane</keyword>
<dbReference type="Gene3D" id="1.20.120.670">
    <property type="entry name" value="N-acetyl-b-d-glucoasminidase"/>
    <property type="match status" value="1"/>
</dbReference>
<evidence type="ECO:0000256" key="3">
    <source>
        <dbReference type="SAM" id="Phobius"/>
    </source>
</evidence>
<feature type="domain" description="Alpha-N-acetylglucosaminidase tim-barrel" evidence="4">
    <location>
        <begin position="755"/>
        <end position="866"/>
    </location>
</feature>
<dbReference type="Gene3D" id="3.30.379.10">
    <property type="entry name" value="Chitobiase/beta-hexosaminidase domain 2-like"/>
    <property type="match status" value="1"/>
</dbReference>
<dbReference type="InterPro" id="IPR005049">
    <property type="entry name" value="STL-like"/>
</dbReference>
<dbReference type="InterPro" id="IPR024733">
    <property type="entry name" value="NAGLU_tim-barrel"/>
</dbReference>
<feature type="domain" description="Alpha-N-acetylglucosaminidase N-terminal" evidence="5">
    <location>
        <begin position="691"/>
        <end position="738"/>
    </location>
</feature>
<keyword evidence="8" id="KW-1185">Reference proteome</keyword>
<reference evidence="7" key="1">
    <citation type="journal article" date="2017" name="Gigascience">
        <title>The genome draft of coconut (Cocos nucifera).</title>
        <authorList>
            <person name="Xiao Y."/>
            <person name="Xu P."/>
            <person name="Fan H."/>
            <person name="Baudouin L."/>
            <person name="Xia W."/>
            <person name="Bocs S."/>
            <person name="Xu J."/>
            <person name="Li Q."/>
            <person name="Guo A."/>
            <person name="Zhou L."/>
            <person name="Li J."/>
            <person name="Wu Y."/>
            <person name="Ma Z."/>
            <person name="Armero A."/>
            <person name="Issali A.E."/>
            <person name="Liu N."/>
            <person name="Peng M."/>
            <person name="Yang Y."/>
        </authorList>
    </citation>
    <scope>NUCLEOTIDE SEQUENCE</scope>
    <source>
        <tissue evidence="7">Spear leaf of Hainan Tall coconut</tissue>
    </source>
</reference>
<evidence type="ECO:0000313" key="8">
    <source>
        <dbReference type="Proteomes" id="UP000797356"/>
    </source>
</evidence>
<dbReference type="Pfam" id="PF12972">
    <property type="entry name" value="NAGLU_C"/>
    <property type="match status" value="1"/>
</dbReference>
<dbReference type="PANTHER" id="PTHR12872">
    <property type="entry name" value="ALPHA-N-ACETYLGLUCOSAMINIDASE"/>
    <property type="match status" value="1"/>
</dbReference>
<evidence type="ECO:0000259" key="5">
    <source>
        <dbReference type="Pfam" id="PF12971"/>
    </source>
</evidence>
<dbReference type="InterPro" id="IPR024732">
    <property type="entry name" value="NAGLU_C"/>
</dbReference>
<keyword evidence="3" id="KW-0472">Membrane</keyword>
<gene>
    <name evidence="7" type="ORF">COCNU_16G001700</name>
</gene>
<organism evidence="7 8">
    <name type="scientific">Cocos nucifera</name>
    <name type="common">Coconut palm</name>
    <dbReference type="NCBI Taxonomy" id="13894"/>
    <lineage>
        <taxon>Eukaryota</taxon>
        <taxon>Viridiplantae</taxon>
        <taxon>Streptophyta</taxon>
        <taxon>Embryophyta</taxon>
        <taxon>Tracheophyta</taxon>
        <taxon>Spermatophyta</taxon>
        <taxon>Magnoliopsida</taxon>
        <taxon>Liliopsida</taxon>
        <taxon>Arecaceae</taxon>
        <taxon>Arecoideae</taxon>
        <taxon>Cocoseae</taxon>
        <taxon>Attaleinae</taxon>
        <taxon>Cocos</taxon>
    </lineage>
</organism>
<evidence type="ECO:0000313" key="7">
    <source>
        <dbReference type="EMBL" id="KAG1371076.1"/>
    </source>
</evidence>